<name>A0A1M5A8K8_9SPHI</name>
<dbReference type="Proteomes" id="UP000184287">
    <property type="component" value="Unassembled WGS sequence"/>
</dbReference>
<accession>A0A1M5A8K8</accession>
<protein>
    <submittedName>
        <fullName evidence="1">Uncharacterized protein</fullName>
    </submittedName>
</protein>
<keyword evidence="2" id="KW-1185">Reference proteome</keyword>
<organism evidence="1 2">
    <name type="scientific">Pedobacter caeni</name>
    <dbReference type="NCBI Taxonomy" id="288992"/>
    <lineage>
        <taxon>Bacteria</taxon>
        <taxon>Pseudomonadati</taxon>
        <taxon>Bacteroidota</taxon>
        <taxon>Sphingobacteriia</taxon>
        <taxon>Sphingobacteriales</taxon>
        <taxon>Sphingobacteriaceae</taxon>
        <taxon>Pedobacter</taxon>
    </lineage>
</organism>
<evidence type="ECO:0000313" key="1">
    <source>
        <dbReference type="EMBL" id="SHF26608.1"/>
    </source>
</evidence>
<proteinExistence type="predicted"/>
<reference evidence="2" key="1">
    <citation type="submission" date="2016-11" db="EMBL/GenBank/DDBJ databases">
        <authorList>
            <person name="Varghese N."/>
            <person name="Submissions S."/>
        </authorList>
    </citation>
    <scope>NUCLEOTIDE SEQUENCE [LARGE SCALE GENOMIC DNA]</scope>
    <source>
        <strain evidence="2">DSM 16990</strain>
    </source>
</reference>
<dbReference type="AlphaFoldDB" id="A0A1M5A8K8"/>
<evidence type="ECO:0000313" key="2">
    <source>
        <dbReference type="Proteomes" id="UP000184287"/>
    </source>
</evidence>
<gene>
    <name evidence="1" type="ORF">SAMN04488522_102637</name>
</gene>
<sequence>MLVRKRKPFPGKIYWECDDLRYGKADWIQISGLDTSQQRTNWHDNLNFDIFKQWRYNQNDSLVQRDTILKAFSFPRKPAAVKGNYRDNEFHIETSAVGSFSIFISPEMVNMDKPVTIFVNGLKRMSRLPEYNKKFIMRNFNSDRDRKAIWVDEFKIPAIR</sequence>
<dbReference type="EMBL" id="FQUQ01000002">
    <property type="protein sequence ID" value="SHF26608.1"/>
    <property type="molecule type" value="Genomic_DNA"/>
</dbReference>
<dbReference type="STRING" id="288992.SAMN04488522_102637"/>